<evidence type="ECO:0000256" key="1">
    <source>
        <dbReference type="SAM" id="MobiDB-lite"/>
    </source>
</evidence>
<feature type="region of interest" description="Disordered" evidence="1">
    <location>
        <begin position="1"/>
        <end position="86"/>
    </location>
</feature>
<dbReference type="Proteomes" id="UP000299102">
    <property type="component" value="Unassembled WGS sequence"/>
</dbReference>
<protein>
    <submittedName>
        <fullName evidence="2">Uncharacterized protein</fullName>
    </submittedName>
</protein>
<accession>A0A4C1Z2M0</accession>
<sequence>MSISTAIPSGGPMVESDGKQTATHRPLGPNLDPAAESGAILNENCQMQMMGVSRQRKRDKSEDKEKAKQRDSSKPEPLQATFAHPY</sequence>
<proteinExistence type="predicted"/>
<name>A0A4C1Z2M0_EUMVA</name>
<organism evidence="2 3">
    <name type="scientific">Eumeta variegata</name>
    <name type="common">Bagworm moth</name>
    <name type="synonym">Eumeta japonica</name>
    <dbReference type="NCBI Taxonomy" id="151549"/>
    <lineage>
        <taxon>Eukaryota</taxon>
        <taxon>Metazoa</taxon>
        <taxon>Ecdysozoa</taxon>
        <taxon>Arthropoda</taxon>
        <taxon>Hexapoda</taxon>
        <taxon>Insecta</taxon>
        <taxon>Pterygota</taxon>
        <taxon>Neoptera</taxon>
        <taxon>Endopterygota</taxon>
        <taxon>Lepidoptera</taxon>
        <taxon>Glossata</taxon>
        <taxon>Ditrysia</taxon>
        <taxon>Tineoidea</taxon>
        <taxon>Psychidae</taxon>
        <taxon>Oiketicinae</taxon>
        <taxon>Eumeta</taxon>
    </lineage>
</organism>
<comment type="caution">
    <text evidence="2">The sequence shown here is derived from an EMBL/GenBank/DDBJ whole genome shotgun (WGS) entry which is preliminary data.</text>
</comment>
<gene>
    <name evidence="2" type="ORF">EVAR_63414_1</name>
</gene>
<dbReference type="EMBL" id="BGZK01001496">
    <property type="protein sequence ID" value="GBP81109.1"/>
    <property type="molecule type" value="Genomic_DNA"/>
</dbReference>
<dbReference type="AlphaFoldDB" id="A0A4C1Z2M0"/>
<evidence type="ECO:0000313" key="3">
    <source>
        <dbReference type="Proteomes" id="UP000299102"/>
    </source>
</evidence>
<evidence type="ECO:0000313" key="2">
    <source>
        <dbReference type="EMBL" id="GBP81109.1"/>
    </source>
</evidence>
<feature type="compositionally biased region" description="Basic and acidic residues" evidence="1">
    <location>
        <begin position="59"/>
        <end position="74"/>
    </location>
</feature>
<keyword evidence="3" id="KW-1185">Reference proteome</keyword>
<reference evidence="2 3" key="1">
    <citation type="journal article" date="2019" name="Commun. Biol.">
        <title>The bagworm genome reveals a unique fibroin gene that provides high tensile strength.</title>
        <authorList>
            <person name="Kono N."/>
            <person name="Nakamura H."/>
            <person name="Ohtoshi R."/>
            <person name="Tomita M."/>
            <person name="Numata K."/>
            <person name="Arakawa K."/>
        </authorList>
    </citation>
    <scope>NUCLEOTIDE SEQUENCE [LARGE SCALE GENOMIC DNA]</scope>
</reference>